<dbReference type="EMBL" id="AP014707">
    <property type="protein sequence ID" value="BAQ50317.1"/>
    <property type="molecule type" value="Genomic_DNA"/>
</dbReference>
<proteinExistence type="predicted"/>
<evidence type="ECO:0000313" key="2">
    <source>
        <dbReference type="Proteomes" id="UP000061432"/>
    </source>
</evidence>
<gene>
    <name evidence="1" type="ORF">Maq22A_3p50330</name>
</gene>
<dbReference type="KEGG" id="maqu:Maq22A_3p50330"/>
<dbReference type="PATRIC" id="fig|270351.10.peg.7502"/>
<reference evidence="2" key="2">
    <citation type="submission" date="2015-01" db="EMBL/GenBank/DDBJ databases">
        <title>Complete genome sequence of Methylobacterium aquaticum strain 22A.</title>
        <authorList>
            <person name="Tani A."/>
            <person name="Ogura Y."/>
            <person name="Hayashi T."/>
        </authorList>
    </citation>
    <scope>NUCLEOTIDE SEQUENCE [LARGE SCALE GENOMIC DNA]</scope>
    <source>
        <strain evidence="2">MA-22A</strain>
        <plasmid evidence="2">Plasmid pMaq22A_3p DNA</plasmid>
    </source>
</reference>
<sequence length="123" mass="13405">MTTPSVNSILTGMADTLGVPARWTKGFMARDAEGHQVEPTSPQAACWCIYGSMELELVRQGAPDGLRVTVEDVLLDVAREELDRPALMEGGLSLINDSRYTTHEEMCDLIQRGIRRAATGTPS</sequence>
<dbReference type="AlphaFoldDB" id="A0A0C6FTB5"/>
<name>A0A0C6FTB5_9HYPH</name>
<dbReference type="InterPro" id="IPR045677">
    <property type="entry name" value="DUF6197"/>
</dbReference>
<evidence type="ECO:0000313" key="1">
    <source>
        <dbReference type="EMBL" id="BAQ50317.1"/>
    </source>
</evidence>
<dbReference type="Pfam" id="PF19698">
    <property type="entry name" value="DUF6197"/>
    <property type="match status" value="1"/>
</dbReference>
<dbReference type="RefSeq" id="WP_060851361.1">
    <property type="nucleotide sequence ID" value="NZ_AP014707.1"/>
</dbReference>
<protein>
    <submittedName>
        <fullName evidence="1">Uncharacterized protein</fullName>
    </submittedName>
</protein>
<organism evidence="1 2">
    <name type="scientific">Methylobacterium aquaticum</name>
    <dbReference type="NCBI Taxonomy" id="270351"/>
    <lineage>
        <taxon>Bacteria</taxon>
        <taxon>Pseudomonadati</taxon>
        <taxon>Pseudomonadota</taxon>
        <taxon>Alphaproteobacteria</taxon>
        <taxon>Hyphomicrobiales</taxon>
        <taxon>Methylobacteriaceae</taxon>
        <taxon>Methylobacterium</taxon>
    </lineage>
</organism>
<reference evidence="1 2" key="1">
    <citation type="journal article" date="2015" name="Genome Announc.">
        <title>Complete Genome Sequence of Methylobacterium aquaticum Strain 22A, Isolated from Racomitrium japonicum Moss.</title>
        <authorList>
            <person name="Tani A."/>
            <person name="Ogura Y."/>
            <person name="Hayashi T."/>
            <person name="Kimbara K."/>
        </authorList>
    </citation>
    <scope>NUCLEOTIDE SEQUENCE [LARGE SCALE GENOMIC DNA]</scope>
    <source>
        <strain evidence="1 2">MA-22A</strain>
        <plasmid evidence="2">Plasmid pMaq22A_3p DNA</plasmid>
    </source>
</reference>
<accession>A0A0C6FTB5</accession>
<dbReference type="Proteomes" id="UP000061432">
    <property type="component" value="Plasmid pMaq22A_3p"/>
</dbReference>
<keyword evidence="1" id="KW-0614">Plasmid</keyword>
<geneLocation type="plasmid" evidence="2">
    <name>pMaq22A_3p DNA</name>
</geneLocation>